<keyword evidence="1" id="KW-0472">Membrane</keyword>
<feature type="transmembrane region" description="Helical" evidence="1">
    <location>
        <begin position="45"/>
        <end position="64"/>
    </location>
</feature>
<protein>
    <submittedName>
        <fullName evidence="2">Uncharacterized protein</fullName>
    </submittedName>
</protein>
<gene>
    <name evidence="2" type="ORF">P691DRAFT_413210</name>
</gene>
<sequence length="79" mass="9274">MITGGPSREPLFRVRILRHQQAVQVRDKYEYHCWVRCHSVRLSCFVNILYIIGGWSFAVLAACWQSGRSHRVMVFLSFC</sequence>
<organism evidence="2 3">
    <name type="scientific">Macrolepiota fuliginosa MF-IS2</name>
    <dbReference type="NCBI Taxonomy" id="1400762"/>
    <lineage>
        <taxon>Eukaryota</taxon>
        <taxon>Fungi</taxon>
        <taxon>Dikarya</taxon>
        <taxon>Basidiomycota</taxon>
        <taxon>Agaricomycotina</taxon>
        <taxon>Agaricomycetes</taxon>
        <taxon>Agaricomycetidae</taxon>
        <taxon>Agaricales</taxon>
        <taxon>Agaricineae</taxon>
        <taxon>Agaricaceae</taxon>
        <taxon>Macrolepiota</taxon>
    </lineage>
</organism>
<dbReference type="Proteomes" id="UP000807342">
    <property type="component" value="Unassembled WGS sequence"/>
</dbReference>
<name>A0A9P5X3L3_9AGAR</name>
<evidence type="ECO:0000313" key="3">
    <source>
        <dbReference type="Proteomes" id="UP000807342"/>
    </source>
</evidence>
<accession>A0A9P5X3L3</accession>
<dbReference type="AlphaFoldDB" id="A0A9P5X3L3"/>
<keyword evidence="3" id="KW-1185">Reference proteome</keyword>
<comment type="caution">
    <text evidence="2">The sequence shown here is derived from an EMBL/GenBank/DDBJ whole genome shotgun (WGS) entry which is preliminary data.</text>
</comment>
<proteinExistence type="predicted"/>
<reference evidence="2" key="1">
    <citation type="submission" date="2020-11" db="EMBL/GenBank/DDBJ databases">
        <authorList>
            <consortium name="DOE Joint Genome Institute"/>
            <person name="Ahrendt S."/>
            <person name="Riley R."/>
            <person name="Andreopoulos W."/>
            <person name="Labutti K."/>
            <person name="Pangilinan J."/>
            <person name="Ruiz-Duenas F.J."/>
            <person name="Barrasa J.M."/>
            <person name="Sanchez-Garcia M."/>
            <person name="Camarero S."/>
            <person name="Miyauchi S."/>
            <person name="Serrano A."/>
            <person name="Linde D."/>
            <person name="Babiker R."/>
            <person name="Drula E."/>
            <person name="Ayuso-Fernandez I."/>
            <person name="Pacheco R."/>
            <person name="Padilla G."/>
            <person name="Ferreira P."/>
            <person name="Barriuso J."/>
            <person name="Kellner H."/>
            <person name="Castanera R."/>
            <person name="Alfaro M."/>
            <person name="Ramirez L."/>
            <person name="Pisabarro A.G."/>
            <person name="Kuo A."/>
            <person name="Tritt A."/>
            <person name="Lipzen A."/>
            <person name="He G."/>
            <person name="Yan M."/>
            <person name="Ng V."/>
            <person name="Cullen D."/>
            <person name="Martin F."/>
            <person name="Rosso M.-N."/>
            <person name="Henrissat B."/>
            <person name="Hibbett D."/>
            <person name="Martinez A.T."/>
            <person name="Grigoriev I.V."/>
        </authorList>
    </citation>
    <scope>NUCLEOTIDE SEQUENCE</scope>
    <source>
        <strain evidence="2">MF-IS2</strain>
    </source>
</reference>
<keyword evidence="1" id="KW-1133">Transmembrane helix</keyword>
<keyword evidence="1" id="KW-0812">Transmembrane</keyword>
<evidence type="ECO:0000313" key="2">
    <source>
        <dbReference type="EMBL" id="KAF9443430.1"/>
    </source>
</evidence>
<evidence type="ECO:0000256" key="1">
    <source>
        <dbReference type="SAM" id="Phobius"/>
    </source>
</evidence>
<dbReference type="EMBL" id="MU151475">
    <property type="protein sequence ID" value="KAF9443430.1"/>
    <property type="molecule type" value="Genomic_DNA"/>
</dbReference>